<dbReference type="SUPFAM" id="SSF55874">
    <property type="entry name" value="ATPase domain of HSP90 chaperone/DNA topoisomerase II/histidine kinase"/>
    <property type="match status" value="1"/>
</dbReference>
<sequence>MGGGRGGGRITDHESRGWEKELWVRTQCETFGGDRWVVAEVKDNGAGIDEAHLGRVFEPFFTTKPADRGTGLGLSISYAIVRNHGGQIACESQKGEGTVFRVMLPASET</sequence>
<comment type="caution">
    <text evidence="4">The sequence shown here is derived from an EMBL/GenBank/DDBJ whole genome shotgun (WGS) entry which is preliminary data.</text>
</comment>
<dbReference type="GO" id="GO:0004673">
    <property type="term" value="F:protein histidine kinase activity"/>
    <property type="evidence" value="ECO:0007669"/>
    <property type="project" value="UniProtKB-EC"/>
</dbReference>
<dbReference type="Gene3D" id="3.30.565.10">
    <property type="entry name" value="Histidine kinase-like ATPase, C-terminal domain"/>
    <property type="match status" value="1"/>
</dbReference>
<reference evidence="4 5" key="1">
    <citation type="journal article" date="2016" name="Nat. Commun.">
        <title>Thousands of microbial genomes shed light on interconnected biogeochemical processes in an aquifer system.</title>
        <authorList>
            <person name="Anantharaman K."/>
            <person name="Brown C.T."/>
            <person name="Hug L.A."/>
            <person name="Sharon I."/>
            <person name="Castelle C.J."/>
            <person name="Probst A.J."/>
            <person name="Thomas B.C."/>
            <person name="Singh A."/>
            <person name="Wilkins M.J."/>
            <person name="Karaoz U."/>
            <person name="Brodie E.L."/>
            <person name="Williams K.H."/>
            <person name="Hubbard S.S."/>
            <person name="Banfield J.F."/>
        </authorList>
    </citation>
    <scope>NUCLEOTIDE SEQUENCE [LARGE SCALE GENOMIC DNA]</scope>
    <source>
        <strain evidence="5">RIFCSPLOWO2_12_FULL_64_10</strain>
    </source>
</reference>
<dbReference type="AlphaFoldDB" id="A0A1F6D6D0"/>
<evidence type="ECO:0000256" key="1">
    <source>
        <dbReference type="ARBA" id="ARBA00000085"/>
    </source>
</evidence>
<evidence type="ECO:0000259" key="3">
    <source>
        <dbReference type="PROSITE" id="PS50109"/>
    </source>
</evidence>
<dbReference type="EC" id="2.7.13.3" evidence="2"/>
<evidence type="ECO:0000313" key="4">
    <source>
        <dbReference type="EMBL" id="OGG57003.1"/>
    </source>
</evidence>
<evidence type="ECO:0000313" key="5">
    <source>
        <dbReference type="Proteomes" id="UP000178606"/>
    </source>
</evidence>
<protein>
    <recommendedName>
        <fullName evidence="2">histidine kinase</fullName>
        <ecNumber evidence="2">2.7.13.3</ecNumber>
    </recommendedName>
</protein>
<dbReference type="PANTHER" id="PTHR43065">
    <property type="entry name" value="SENSOR HISTIDINE KINASE"/>
    <property type="match status" value="1"/>
</dbReference>
<comment type="catalytic activity">
    <reaction evidence="1">
        <text>ATP + protein L-histidine = ADP + protein N-phospho-L-histidine.</text>
        <dbReference type="EC" id="2.7.13.3"/>
    </reaction>
</comment>
<organism evidence="4 5">
    <name type="scientific">Handelsmanbacteria sp. (strain RIFCSPLOWO2_12_FULL_64_10)</name>
    <dbReference type="NCBI Taxonomy" id="1817868"/>
    <lineage>
        <taxon>Bacteria</taxon>
        <taxon>Candidatus Handelsmaniibacteriota</taxon>
    </lineage>
</organism>
<dbReference type="InterPro" id="IPR036890">
    <property type="entry name" value="HATPase_C_sf"/>
</dbReference>
<feature type="domain" description="Histidine kinase" evidence="3">
    <location>
        <begin position="37"/>
        <end position="108"/>
    </location>
</feature>
<gene>
    <name evidence="4" type="ORF">A3F84_05380</name>
</gene>
<dbReference type="Pfam" id="PF02518">
    <property type="entry name" value="HATPase_c"/>
    <property type="match status" value="1"/>
</dbReference>
<dbReference type="InterPro" id="IPR003594">
    <property type="entry name" value="HATPase_dom"/>
</dbReference>
<dbReference type="EMBL" id="MFKF01000019">
    <property type="protein sequence ID" value="OGG57003.1"/>
    <property type="molecule type" value="Genomic_DNA"/>
</dbReference>
<proteinExistence type="predicted"/>
<dbReference type="InterPro" id="IPR004358">
    <property type="entry name" value="Sig_transdc_His_kin-like_C"/>
</dbReference>
<dbReference type="PROSITE" id="PS50109">
    <property type="entry name" value="HIS_KIN"/>
    <property type="match status" value="1"/>
</dbReference>
<name>A0A1F6D6D0_HANXR</name>
<dbReference type="PRINTS" id="PR00344">
    <property type="entry name" value="BCTRLSENSOR"/>
</dbReference>
<dbReference type="PANTHER" id="PTHR43065:SF42">
    <property type="entry name" value="TWO-COMPONENT SENSOR PPRA"/>
    <property type="match status" value="1"/>
</dbReference>
<dbReference type="Proteomes" id="UP000178606">
    <property type="component" value="Unassembled WGS sequence"/>
</dbReference>
<accession>A0A1F6D6D0</accession>
<dbReference type="SMART" id="SM00387">
    <property type="entry name" value="HATPase_c"/>
    <property type="match status" value="1"/>
</dbReference>
<evidence type="ECO:0000256" key="2">
    <source>
        <dbReference type="ARBA" id="ARBA00012438"/>
    </source>
</evidence>
<dbReference type="InterPro" id="IPR005467">
    <property type="entry name" value="His_kinase_dom"/>
</dbReference>